<sequence length="295" mass="32420">MASNAPAPKVNPLSFMETLSPVVSLYRPAETTSPSPSNPETTRAPPKLIIFAAWTGAQDQHIAKYVTKYQALYPTSVILLLKSPPLILIRTPREIPKAIEPAVPVVKSIFPDSSSSDSANPSLLIHLLSNGGSSSIAGLYTVFAAASPTGNAQLPAHIKIIDSAPSSITLWPSIEFSKAFVPKSLHLIAMPALFLLSAFYTTTITFGLLTDWLKVWGETHNDEEKNGAEVRRLYVYSEEDKLVSWQGVEAHAKGAAERGFEVRMEKFVGTGHVSHARGEMERKYWEMVREFWEGK</sequence>
<accession>A0AA40CDX0</accession>
<organism evidence="2 3">
    <name type="scientific">Immersiella caudata</name>
    <dbReference type="NCBI Taxonomy" id="314043"/>
    <lineage>
        <taxon>Eukaryota</taxon>
        <taxon>Fungi</taxon>
        <taxon>Dikarya</taxon>
        <taxon>Ascomycota</taxon>
        <taxon>Pezizomycotina</taxon>
        <taxon>Sordariomycetes</taxon>
        <taxon>Sordariomycetidae</taxon>
        <taxon>Sordariales</taxon>
        <taxon>Lasiosphaeriaceae</taxon>
        <taxon>Immersiella</taxon>
    </lineage>
</organism>
<feature type="transmembrane region" description="Helical" evidence="1">
    <location>
        <begin position="187"/>
        <end position="209"/>
    </location>
</feature>
<dbReference type="EMBL" id="JAULSU010000001">
    <property type="protein sequence ID" value="KAK0633833.1"/>
    <property type="molecule type" value="Genomic_DNA"/>
</dbReference>
<protein>
    <submittedName>
        <fullName evidence="2">Uncharacterized protein</fullName>
    </submittedName>
</protein>
<evidence type="ECO:0000256" key="1">
    <source>
        <dbReference type="SAM" id="Phobius"/>
    </source>
</evidence>
<dbReference type="AlphaFoldDB" id="A0AA40CDX0"/>
<comment type="caution">
    <text evidence="2">The sequence shown here is derived from an EMBL/GenBank/DDBJ whole genome shotgun (WGS) entry which is preliminary data.</text>
</comment>
<evidence type="ECO:0000313" key="2">
    <source>
        <dbReference type="EMBL" id="KAK0633833.1"/>
    </source>
</evidence>
<keyword evidence="1" id="KW-0472">Membrane</keyword>
<dbReference type="SUPFAM" id="SSF53474">
    <property type="entry name" value="alpha/beta-Hydrolases"/>
    <property type="match status" value="1"/>
</dbReference>
<keyword evidence="1" id="KW-1133">Transmembrane helix</keyword>
<dbReference type="PANTHER" id="PTHR12265">
    <property type="entry name" value="TRANSMEMBRANE PROTEIN 53"/>
    <property type="match status" value="1"/>
</dbReference>
<dbReference type="Pfam" id="PF05705">
    <property type="entry name" value="DUF829"/>
    <property type="match status" value="1"/>
</dbReference>
<dbReference type="PANTHER" id="PTHR12265:SF40">
    <property type="entry name" value="DUF829-DOMAIN-CONTAINING PROTEIN"/>
    <property type="match status" value="1"/>
</dbReference>
<reference evidence="2" key="1">
    <citation type="submission" date="2023-06" db="EMBL/GenBank/DDBJ databases">
        <title>Genome-scale phylogeny and comparative genomics of the fungal order Sordariales.</title>
        <authorList>
            <consortium name="Lawrence Berkeley National Laboratory"/>
            <person name="Hensen N."/>
            <person name="Bonometti L."/>
            <person name="Westerberg I."/>
            <person name="Brannstrom I.O."/>
            <person name="Guillou S."/>
            <person name="Cros-Aarteil S."/>
            <person name="Calhoun S."/>
            <person name="Haridas S."/>
            <person name="Kuo A."/>
            <person name="Mondo S."/>
            <person name="Pangilinan J."/>
            <person name="Riley R."/>
            <person name="Labutti K."/>
            <person name="Andreopoulos B."/>
            <person name="Lipzen A."/>
            <person name="Chen C."/>
            <person name="Yanf M."/>
            <person name="Daum C."/>
            <person name="Ng V."/>
            <person name="Clum A."/>
            <person name="Steindorff A."/>
            <person name="Ohm R."/>
            <person name="Martin F."/>
            <person name="Silar P."/>
            <person name="Natvig D."/>
            <person name="Lalanne C."/>
            <person name="Gautier V."/>
            <person name="Ament-Velasquez S.L."/>
            <person name="Kruys A."/>
            <person name="Hutchinson M.I."/>
            <person name="Powell A.J."/>
            <person name="Barry K."/>
            <person name="Miller A.N."/>
            <person name="Grigoriev I.V."/>
            <person name="Debuchy R."/>
            <person name="Gladieux P."/>
            <person name="Thoren M.H."/>
            <person name="Johannesson H."/>
        </authorList>
    </citation>
    <scope>NUCLEOTIDE SEQUENCE</scope>
    <source>
        <strain evidence="2">CBS 606.72</strain>
    </source>
</reference>
<keyword evidence="3" id="KW-1185">Reference proteome</keyword>
<evidence type="ECO:0000313" key="3">
    <source>
        <dbReference type="Proteomes" id="UP001175000"/>
    </source>
</evidence>
<proteinExistence type="predicted"/>
<gene>
    <name evidence="2" type="ORF">B0T14DRAFT_83141</name>
</gene>
<keyword evidence="1" id="KW-0812">Transmembrane</keyword>
<name>A0AA40CDX0_9PEZI</name>
<dbReference type="InterPro" id="IPR008547">
    <property type="entry name" value="DUF829_TMEM53"/>
</dbReference>
<dbReference type="Proteomes" id="UP001175000">
    <property type="component" value="Unassembled WGS sequence"/>
</dbReference>
<dbReference type="InterPro" id="IPR029058">
    <property type="entry name" value="AB_hydrolase_fold"/>
</dbReference>